<evidence type="ECO:0000313" key="6">
    <source>
        <dbReference type="Proteomes" id="UP000027284"/>
    </source>
</evidence>
<dbReference type="AlphaFoldDB" id="A0A062XP25"/>
<dbReference type="Proteomes" id="UP000027284">
    <property type="component" value="Unassembled WGS sequence"/>
</dbReference>
<keyword evidence="3" id="KW-0064">Aspartyl protease</keyword>
<reference evidence="5 6" key="1">
    <citation type="submission" date="2014-04" db="EMBL/GenBank/DDBJ databases">
        <title>The Genome Sequence of Thermoanaerobaculum aquaticum MP-01, The First Cultivated Group 23 Acidobacterium.</title>
        <authorList>
            <person name="Stamps B.W."/>
            <person name="Losey N.A."/>
            <person name="Lawson P.A."/>
            <person name="Stevenson B.S."/>
        </authorList>
    </citation>
    <scope>NUCLEOTIDE SEQUENCE [LARGE SCALE GENOMIC DNA]</scope>
    <source>
        <strain evidence="5 6">MP-01</strain>
    </source>
</reference>
<organism evidence="5 6">
    <name type="scientific">Thermoanaerobaculum aquaticum</name>
    <dbReference type="NCBI Taxonomy" id="1312852"/>
    <lineage>
        <taxon>Bacteria</taxon>
        <taxon>Pseudomonadati</taxon>
        <taxon>Acidobacteriota</taxon>
        <taxon>Thermoanaerobaculia</taxon>
        <taxon>Thermoanaerobaculales</taxon>
        <taxon>Thermoanaerobaculaceae</taxon>
        <taxon>Thermoanaerobaculum</taxon>
    </lineage>
</organism>
<dbReference type="GO" id="GO:0004190">
    <property type="term" value="F:aspartic-type endopeptidase activity"/>
    <property type="evidence" value="ECO:0007669"/>
    <property type="project" value="UniProtKB-KW"/>
</dbReference>
<evidence type="ECO:0000256" key="2">
    <source>
        <dbReference type="ARBA" id="ARBA00022670"/>
    </source>
</evidence>
<dbReference type="SUPFAM" id="SSF53163">
    <property type="entry name" value="HybD-like"/>
    <property type="match status" value="1"/>
</dbReference>
<dbReference type="OrthoDB" id="9794619at2"/>
<dbReference type="Gene3D" id="3.40.50.1450">
    <property type="entry name" value="HybD-like"/>
    <property type="match status" value="1"/>
</dbReference>
<dbReference type="STRING" id="1312852.EG19_11465"/>
<keyword evidence="4" id="KW-0378">Hydrolase</keyword>
<keyword evidence="2" id="KW-0645">Protease</keyword>
<evidence type="ECO:0000313" key="5">
    <source>
        <dbReference type="EMBL" id="KDA54327.1"/>
    </source>
</evidence>
<name>A0A062XP25_9BACT</name>
<dbReference type="PANTHER" id="PTHR30302:SF1">
    <property type="entry name" value="HYDROGENASE 2 MATURATION PROTEASE"/>
    <property type="match status" value="1"/>
</dbReference>
<gene>
    <name evidence="5" type="ORF">EG19_11465</name>
</gene>
<dbReference type="RefSeq" id="WP_053334830.1">
    <property type="nucleotide sequence ID" value="NZ_JMFG01000008.1"/>
</dbReference>
<dbReference type="GO" id="GO:0008047">
    <property type="term" value="F:enzyme activator activity"/>
    <property type="evidence" value="ECO:0007669"/>
    <property type="project" value="InterPro"/>
</dbReference>
<evidence type="ECO:0000256" key="3">
    <source>
        <dbReference type="ARBA" id="ARBA00022750"/>
    </source>
</evidence>
<comment type="caution">
    <text evidence="5">The sequence shown here is derived from an EMBL/GenBank/DDBJ whole genome shotgun (WGS) entry which is preliminary data.</text>
</comment>
<evidence type="ECO:0000256" key="1">
    <source>
        <dbReference type="ARBA" id="ARBA00006814"/>
    </source>
</evidence>
<dbReference type="PANTHER" id="PTHR30302">
    <property type="entry name" value="HYDROGENASE 1 MATURATION PROTEASE"/>
    <property type="match status" value="1"/>
</dbReference>
<evidence type="ECO:0008006" key="7">
    <source>
        <dbReference type="Google" id="ProtNLM"/>
    </source>
</evidence>
<dbReference type="EMBL" id="JMFG01000008">
    <property type="protein sequence ID" value="KDA54327.1"/>
    <property type="molecule type" value="Genomic_DNA"/>
</dbReference>
<dbReference type="GO" id="GO:0016485">
    <property type="term" value="P:protein processing"/>
    <property type="evidence" value="ECO:0007669"/>
    <property type="project" value="TreeGrafter"/>
</dbReference>
<dbReference type="PRINTS" id="PR00446">
    <property type="entry name" value="HYDRGNUPTAKE"/>
</dbReference>
<sequence length="173" mass="18136">MMGPPPPPAPILVVGVGNVLLADDGVGVLLARELATRCLPHAEVLDGGTLGLALLPYLEGRQALVLLDAMRGEVPGELQWLSWPLPPHWGRARGLSTHEGSALELLAAAELTGALPPKVWLGVVTAGEVSTRIGLSQALQERFPSLLRKVEAFVLELARSIGVEIPSSGASKL</sequence>
<proteinExistence type="inferred from homology"/>
<dbReference type="NCBIfam" id="TIGR00072">
    <property type="entry name" value="hydrog_prot"/>
    <property type="match status" value="1"/>
</dbReference>
<dbReference type="InterPro" id="IPR000671">
    <property type="entry name" value="Peptidase_A31"/>
</dbReference>
<keyword evidence="6" id="KW-1185">Reference proteome</keyword>
<dbReference type="CDD" id="cd00518">
    <property type="entry name" value="H2MP"/>
    <property type="match status" value="1"/>
</dbReference>
<evidence type="ECO:0000256" key="4">
    <source>
        <dbReference type="ARBA" id="ARBA00022801"/>
    </source>
</evidence>
<accession>A0A062XP25</accession>
<protein>
    <recommendedName>
        <fullName evidence="7">Hydrogenase maturation protease</fullName>
    </recommendedName>
</protein>
<dbReference type="Pfam" id="PF01750">
    <property type="entry name" value="HycI"/>
    <property type="match status" value="1"/>
</dbReference>
<comment type="similarity">
    <text evidence="1">Belongs to the peptidase A31 family.</text>
</comment>
<dbReference type="InterPro" id="IPR023430">
    <property type="entry name" value="Pept_HybD-like_dom_sf"/>
</dbReference>